<feature type="binding site" evidence="9">
    <location>
        <position position="99"/>
    </location>
    <ligand>
        <name>NAD(+)</name>
        <dbReference type="ChEBI" id="CHEBI:57540"/>
    </ligand>
</feature>
<dbReference type="SUPFAM" id="SSF51735">
    <property type="entry name" value="NAD(P)-binding Rossmann-fold domains"/>
    <property type="match status" value="1"/>
</dbReference>
<dbReference type="AlphaFoldDB" id="A0A7W5DPK0"/>
<dbReference type="EMBL" id="JACHYB010000001">
    <property type="protein sequence ID" value="MBB3186398.1"/>
    <property type="molecule type" value="Genomic_DNA"/>
</dbReference>
<feature type="binding site" evidence="9">
    <location>
        <position position="155"/>
    </location>
    <ligand>
        <name>NAD(+)</name>
        <dbReference type="ChEBI" id="CHEBI:57540"/>
    </ligand>
</feature>
<keyword evidence="5" id="KW-0594">Phospholipid biosynthesis</keyword>
<dbReference type="InterPro" id="IPR008927">
    <property type="entry name" value="6-PGluconate_DH-like_C_sf"/>
</dbReference>
<evidence type="ECO:0000256" key="9">
    <source>
        <dbReference type="PIRSR" id="PIRSR000114-3"/>
    </source>
</evidence>
<comment type="caution">
    <text evidence="14">The sequence shown here is derived from an EMBL/GenBank/DDBJ whole genome shotgun (WGS) entry which is preliminary data.</text>
</comment>
<evidence type="ECO:0000256" key="3">
    <source>
        <dbReference type="ARBA" id="ARBA00023002"/>
    </source>
</evidence>
<keyword evidence="9 10" id="KW-0520">NAD</keyword>
<dbReference type="Pfam" id="PF01210">
    <property type="entry name" value="NAD_Gly3P_dh_N"/>
    <property type="match status" value="1"/>
</dbReference>
<feature type="binding site" evidence="9">
    <location>
        <position position="270"/>
    </location>
    <ligand>
        <name>NAD(+)</name>
        <dbReference type="ChEBI" id="CHEBI:57540"/>
    </ligand>
</feature>
<dbReference type="GO" id="GO:0008654">
    <property type="term" value="P:phospholipid biosynthetic process"/>
    <property type="evidence" value="ECO:0007669"/>
    <property type="project" value="UniProtKB-KW"/>
</dbReference>
<dbReference type="InterPro" id="IPR006168">
    <property type="entry name" value="G3P_DH_NAD-dep"/>
</dbReference>
<dbReference type="Pfam" id="PF07479">
    <property type="entry name" value="NAD_Gly3P_dh_C"/>
    <property type="match status" value="1"/>
</dbReference>
<dbReference type="NCBIfam" id="NF000940">
    <property type="entry name" value="PRK00094.1-2"/>
    <property type="match status" value="1"/>
</dbReference>
<name>A0A7W5DPK0_9PORP</name>
<feature type="binding site" evidence="8">
    <location>
        <position position="121"/>
    </location>
    <ligand>
        <name>substrate</name>
    </ligand>
</feature>
<dbReference type="Gene3D" id="3.40.50.720">
    <property type="entry name" value="NAD(P)-binding Rossmann-like Domain"/>
    <property type="match status" value="1"/>
</dbReference>
<dbReference type="InterPro" id="IPR036291">
    <property type="entry name" value="NAD(P)-bd_dom_sf"/>
</dbReference>
<dbReference type="PANTHER" id="PTHR11728:SF1">
    <property type="entry name" value="GLYCEROL-3-PHOSPHATE DEHYDROGENASE [NAD(+)] 2, CHLOROPLASTIC"/>
    <property type="match status" value="1"/>
</dbReference>
<dbReference type="EC" id="1.1.1.94" evidence="11"/>
<sequence length="343" mass="38821">MQKTTEESKTTMAYKPTKIGVIGGGSWATAIAKILLSTQETIYWYMRRQDQIDEFKRVSKNPSYLTGLKFDTERIFFTNKINDLVKQVDTIIFATPSPFLKQHLKKLRVPLKDKIIISAIKGIVPEENLIITDYFQQFYNVSRENLAVLAGPCHAEEVALEKLSYLTIACADREKAKALTQVFSNHYIRTSTTEDVTGIEYASVLKNVYAIAAGVCHGLKYGDNFQAVLMSNAIQEMQRFSSAIHPLPRSIDESAYLGDLLVTGYSKFSRNRTFGNMIGKGYSVKTAQIEMEMIAEGYYGVKCIKEINESFHVQMPIMEAVYNILYNRASPVLQIRALTKLMH</sequence>
<dbReference type="SUPFAM" id="SSF48179">
    <property type="entry name" value="6-phosphogluconate dehydrogenase C-terminal domain-like"/>
    <property type="match status" value="1"/>
</dbReference>
<protein>
    <recommendedName>
        <fullName evidence="11">Glycerol-3-phosphate dehydrogenase</fullName>
        <ecNumber evidence="11">1.1.1.94</ecNumber>
    </recommendedName>
</protein>
<comment type="similarity">
    <text evidence="1 10">Belongs to the NAD-dependent glycerol-3-phosphate dehydrogenase family.</text>
</comment>
<evidence type="ECO:0000313" key="15">
    <source>
        <dbReference type="Proteomes" id="UP000544222"/>
    </source>
</evidence>
<evidence type="ECO:0000256" key="2">
    <source>
        <dbReference type="ARBA" id="ARBA00022516"/>
    </source>
</evidence>
<evidence type="ECO:0000256" key="11">
    <source>
        <dbReference type="RuleBase" id="RU000439"/>
    </source>
</evidence>
<comment type="catalytic activity">
    <reaction evidence="11">
        <text>sn-glycerol 3-phosphate + NADP(+) = dihydroxyacetone phosphate + NADPH + H(+)</text>
        <dbReference type="Rhea" id="RHEA:11096"/>
        <dbReference type="ChEBI" id="CHEBI:15378"/>
        <dbReference type="ChEBI" id="CHEBI:57597"/>
        <dbReference type="ChEBI" id="CHEBI:57642"/>
        <dbReference type="ChEBI" id="CHEBI:57783"/>
        <dbReference type="ChEBI" id="CHEBI:58349"/>
        <dbReference type="EC" id="1.1.1.94"/>
    </reaction>
</comment>
<keyword evidence="2" id="KW-0444">Lipid biosynthesis</keyword>
<dbReference type="GO" id="GO:0005829">
    <property type="term" value="C:cytosol"/>
    <property type="evidence" value="ECO:0007669"/>
    <property type="project" value="TreeGrafter"/>
</dbReference>
<feature type="domain" description="Glycerol-3-phosphate dehydrogenase NAD-dependent C-terminal" evidence="13">
    <location>
        <begin position="195"/>
        <end position="331"/>
    </location>
</feature>
<dbReference type="GO" id="GO:0005975">
    <property type="term" value="P:carbohydrate metabolic process"/>
    <property type="evidence" value="ECO:0007669"/>
    <property type="project" value="InterPro"/>
</dbReference>
<dbReference type="InterPro" id="IPR013328">
    <property type="entry name" value="6PGD_dom2"/>
</dbReference>
<dbReference type="PRINTS" id="PR00077">
    <property type="entry name" value="GPDHDRGNASE"/>
</dbReference>
<reference evidence="14 15" key="1">
    <citation type="submission" date="2020-08" db="EMBL/GenBank/DDBJ databases">
        <title>Genomic Encyclopedia of Type Strains, Phase IV (KMG-IV): sequencing the most valuable type-strain genomes for metagenomic binning, comparative biology and taxonomic classification.</title>
        <authorList>
            <person name="Goeker M."/>
        </authorList>
    </citation>
    <scope>NUCLEOTIDE SEQUENCE [LARGE SCALE GENOMIC DNA]</scope>
    <source>
        <strain evidence="14 15">DSM 27471</strain>
    </source>
</reference>
<keyword evidence="4" id="KW-0443">Lipid metabolism</keyword>
<keyword evidence="6" id="KW-1208">Phospholipid metabolism</keyword>
<evidence type="ECO:0000313" key="14">
    <source>
        <dbReference type="EMBL" id="MBB3186398.1"/>
    </source>
</evidence>
<evidence type="ECO:0000256" key="1">
    <source>
        <dbReference type="ARBA" id="ARBA00011009"/>
    </source>
</evidence>
<evidence type="ECO:0000256" key="10">
    <source>
        <dbReference type="RuleBase" id="RU000437"/>
    </source>
</evidence>
<accession>A0A7W5DPK0</accession>
<dbReference type="GO" id="GO:0047952">
    <property type="term" value="F:glycerol-3-phosphate dehydrogenase [NAD(P)+] activity"/>
    <property type="evidence" value="ECO:0007669"/>
    <property type="project" value="UniProtKB-EC"/>
</dbReference>
<evidence type="ECO:0000259" key="12">
    <source>
        <dbReference type="Pfam" id="PF01210"/>
    </source>
</evidence>
<dbReference type="PROSITE" id="PS00957">
    <property type="entry name" value="NAD_G3PDH"/>
    <property type="match status" value="1"/>
</dbReference>
<dbReference type="Gene3D" id="1.10.1040.10">
    <property type="entry name" value="N-(1-d-carboxylethyl)-l-norvaline Dehydrogenase, domain 2"/>
    <property type="match status" value="1"/>
</dbReference>
<organism evidence="14 15">
    <name type="scientific">Microbacter margulisiae</name>
    <dbReference type="NCBI Taxonomy" id="1350067"/>
    <lineage>
        <taxon>Bacteria</taxon>
        <taxon>Pseudomonadati</taxon>
        <taxon>Bacteroidota</taxon>
        <taxon>Bacteroidia</taxon>
        <taxon>Bacteroidales</taxon>
        <taxon>Porphyromonadaceae</taxon>
        <taxon>Microbacter</taxon>
    </lineage>
</organism>
<evidence type="ECO:0000256" key="7">
    <source>
        <dbReference type="PIRSR" id="PIRSR000114-1"/>
    </source>
</evidence>
<dbReference type="InterPro" id="IPR006109">
    <property type="entry name" value="G3P_DH_NAD-dep_C"/>
</dbReference>
<feature type="domain" description="Glycerol-3-phosphate dehydrogenase NAD-dependent N-terminal" evidence="12">
    <location>
        <begin position="18"/>
        <end position="175"/>
    </location>
</feature>
<dbReference type="PANTHER" id="PTHR11728">
    <property type="entry name" value="GLYCEROL-3-PHOSPHATE DEHYDROGENASE"/>
    <property type="match status" value="1"/>
</dbReference>
<keyword evidence="15" id="KW-1185">Reference proteome</keyword>
<gene>
    <name evidence="14" type="ORF">FHX64_000561</name>
</gene>
<dbReference type="GO" id="GO:0051287">
    <property type="term" value="F:NAD binding"/>
    <property type="evidence" value="ECO:0007669"/>
    <property type="project" value="InterPro"/>
</dbReference>
<evidence type="ECO:0000259" key="13">
    <source>
        <dbReference type="Pfam" id="PF07479"/>
    </source>
</evidence>
<dbReference type="PIRSF" id="PIRSF000114">
    <property type="entry name" value="Glycerol-3-P_dh"/>
    <property type="match status" value="1"/>
</dbReference>
<dbReference type="Proteomes" id="UP000544222">
    <property type="component" value="Unassembled WGS sequence"/>
</dbReference>
<feature type="active site" description="Proton acceptor" evidence="7">
    <location>
        <position position="206"/>
    </location>
</feature>
<proteinExistence type="inferred from homology"/>
<feature type="binding site" evidence="8">
    <location>
        <begin position="270"/>
        <end position="271"/>
    </location>
    <ligand>
        <name>substrate</name>
    </ligand>
</feature>
<dbReference type="NCBIfam" id="NF000942">
    <property type="entry name" value="PRK00094.1-4"/>
    <property type="match status" value="1"/>
</dbReference>
<evidence type="ECO:0000256" key="5">
    <source>
        <dbReference type="ARBA" id="ARBA00023209"/>
    </source>
</evidence>
<dbReference type="GO" id="GO:0046168">
    <property type="term" value="P:glycerol-3-phosphate catabolic process"/>
    <property type="evidence" value="ECO:0007669"/>
    <property type="project" value="InterPro"/>
</dbReference>
<keyword evidence="3 10" id="KW-0560">Oxidoreductase</keyword>
<dbReference type="InterPro" id="IPR011128">
    <property type="entry name" value="G3P_DH_NAD-dep_N"/>
</dbReference>
<evidence type="ECO:0000256" key="6">
    <source>
        <dbReference type="ARBA" id="ARBA00023264"/>
    </source>
</evidence>
<evidence type="ECO:0000256" key="4">
    <source>
        <dbReference type="ARBA" id="ARBA00023098"/>
    </source>
</evidence>
<evidence type="ECO:0000256" key="8">
    <source>
        <dbReference type="PIRSR" id="PIRSR000114-2"/>
    </source>
</evidence>